<sequence>MDIDKKFKILQPKYYSKFQCDPITCHETCCERWKIIVDKSTYEKYIHSENVIIKEIVKTGISINKTSINDDDFAIINLNNEMVCPFLGQNDLCQIFINMGESSLSKTCKSYPRATILVNDVIERGLEMSCSVATELALLNENGIEFEWVMDTVKWNDIYIGSPTIEDFKQIEIVKEIRTALIDLLQTRTIELSERVATVGCFLNKVVGNIDFSSLHYEEVLSRIKEASDTLKLREFKTAKNKHQLQNRQQFHHLNTILSMKFKEGDSIRFFSKRYIECLMQVLDVFAGVKDKELEKYYNSNYEKYLKPYLDKKSYILENFLVNYVFTYSNEIFKLNDIWTWYLKLCIVYGLLKFNLVGLATYNKGMNDDLMLKLIQSLSKTIIPDKTYLELVIKYLEEEKLIEHTKLMTLIGTEKLQKKKKELSILNSFCLYEFSFYSLIC</sequence>
<dbReference type="EMBL" id="FZOJ01000005">
    <property type="protein sequence ID" value="SNS18977.1"/>
    <property type="molecule type" value="Genomic_DNA"/>
</dbReference>
<proteinExistence type="predicted"/>
<accession>A0A239CFL2</accession>
<keyword evidence="1" id="KW-0489">Methyltransferase</keyword>
<keyword evidence="1" id="KW-0808">Transferase</keyword>
<reference evidence="1 2" key="1">
    <citation type="submission" date="2017-06" db="EMBL/GenBank/DDBJ databases">
        <authorList>
            <person name="Kim H.J."/>
            <person name="Triplett B.A."/>
        </authorList>
    </citation>
    <scope>NUCLEOTIDE SEQUENCE [LARGE SCALE GENOMIC DNA]</scope>
    <source>
        <strain evidence="1 2">SCA</strain>
    </source>
</reference>
<dbReference type="GO" id="GO:0008168">
    <property type="term" value="F:methyltransferase activity"/>
    <property type="evidence" value="ECO:0007669"/>
    <property type="project" value="UniProtKB-KW"/>
</dbReference>
<dbReference type="AlphaFoldDB" id="A0A239CFL2"/>
<gene>
    <name evidence="1" type="ORF">SAMN05446037_1005188</name>
</gene>
<dbReference type="OrthoDB" id="86584at2"/>
<dbReference type="NCBIfam" id="NF038110">
    <property type="entry name" value="Lys_methyl_FliB"/>
    <property type="match status" value="1"/>
</dbReference>
<keyword evidence="2" id="KW-1185">Reference proteome</keyword>
<dbReference type="RefSeq" id="WP_089282225.1">
    <property type="nucleotide sequence ID" value="NZ_FZOJ01000005.1"/>
</dbReference>
<organism evidence="1 2">
    <name type="scientific">Anaerovirgula multivorans</name>
    <dbReference type="NCBI Taxonomy" id="312168"/>
    <lineage>
        <taxon>Bacteria</taxon>
        <taxon>Bacillati</taxon>
        <taxon>Bacillota</taxon>
        <taxon>Clostridia</taxon>
        <taxon>Peptostreptococcales</taxon>
        <taxon>Natronincolaceae</taxon>
        <taxon>Anaerovirgula</taxon>
    </lineage>
</organism>
<evidence type="ECO:0000313" key="1">
    <source>
        <dbReference type="EMBL" id="SNS18977.1"/>
    </source>
</evidence>
<evidence type="ECO:0000313" key="2">
    <source>
        <dbReference type="Proteomes" id="UP000198304"/>
    </source>
</evidence>
<dbReference type="Proteomes" id="UP000198304">
    <property type="component" value="Unassembled WGS sequence"/>
</dbReference>
<name>A0A239CFL2_9FIRM</name>
<protein>
    <submittedName>
        <fullName evidence="1">Lysine-N-methylase</fullName>
    </submittedName>
</protein>
<dbReference type="GO" id="GO:0032259">
    <property type="term" value="P:methylation"/>
    <property type="evidence" value="ECO:0007669"/>
    <property type="project" value="UniProtKB-KW"/>
</dbReference>